<accession>A0AAD5IKF3</accession>
<feature type="region of interest" description="Disordered" evidence="1">
    <location>
        <begin position="46"/>
        <end position="82"/>
    </location>
</feature>
<evidence type="ECO:0000256" key="1">
    <source>
        <dbReference type="SAM" id="MobiDB-lite"/>
    </source>
</evidence>
<organism evidence="2 3">
    <name type="scientific">Acer negundo</name>
    <name type="common">Box elder</name>
    <dbReference type="NCBI Taxonomy" id="4023"/>
    <lineage>
        <taxon>Eukaryota</taxon>
        <taxon>Viridiplantae</taxon>
        <taxon>Streptophyta</taxon>
        <taxon>Embryophyta</taxon>
        <taxon>Tracheophyta</taxon>
        <taxon>Spermatophyta</taxon>
        <taxon>Magnoliopsida</taxon>
        <taxon>eudicotyledons</taxon>
        <taxon>Gunneridae</taxon>
        <taxon>Pentapetalae</taxon>
        <taxon>rosids</taxon>
        <taxon>malvids</taxon>
        <taxon>Sapindales</taxon>
        <taxon>Sapindaceae</taxon>
        <taxon>Hippocastanoideae</taxon>
        <taxon>Acereae</taxon>
        <taxon>Acer</taxon>
    </lineage>
</organism>
<reference evidence="2" key="2">
    <citation type="submission" date="2023-02" db="EMBL/GenBank/DDBJ databases">
        <authorList>
            <person name="Swenson N.G."/>
            <person name="Wegrzyn J.L."/>
            <person name="Mcevoy S.L."/>
        </authorList>
    </citation>
    <scope>NUCLEOTIDE SEQUENCE</scope>
    <source>
        <strain evidence="2">91603</strain>
        <tissue evidence="2">Leaf</tissue>
    </source>
</reference>
<keyword evidence="3" id="KW-1185">Reference proteome</keyword>
<dbReference type="EMBL" id="JAJSOW010000105">
    <property type="protein sequence ID" value="KAI9165969.1"/>
    <property type="molecule type" value="Genomic_DNA"/>
</dbReference>
<reference evidence="2" key="1">
    <citation type="journal article" date="2022" name="Plant J.">
        <title>Strategies of tolerance reflected in two North American maple genomes.</title>
        <authorList>
            <person name="McEvoy S.L."/>
            <person name="Sezen U.U."/>
            <person name="Trouern-Trend A."/>
            <person name="McMahon S.M."/>
            <person name="Schaberg P.G."/>
            <person name="Yang J."/>
            <person name="Wegrzyn J.L."/>
            <person name="Swenson N.G."/>
        </authorList>
    </citation>
    <scope>NUCLEOTIDE SEQUENCE</scope>
    <source>
        <strain evidence="2">91603</strain>
    </source>
</reference>
<gene>
    <name evidence="2" type="ORF">LWI28_023858</name>
</gene>
<protein>
    <submittedName>
        <fullName evidence="2">Uncharacterized protein</fullName>
    </submittedName>
</protein>
<dbReference type="AlphaFoldDB" id="A0AAD5IKF3"/>
<evidence type="ECO:0000313" key="2">
    <source>
        <dbReference type="EMBL" id="KAI9165969.1"/>
    </source>
</evidence>
<feature type="region of interest" description="Disordered" evidence="1">
    <location>
        <begin position="1"/>
        <end position="28"/>
    </location>
</feature>
<proteinExistence type="predicted"/>
<dbReference type="Proteomes" id="UP001064489">
    <property type="component" value="Chromosome 10"/>
</dbReference>
<comment type="caution">
    <text evidence="2">The sequence shown here is derived from an EMBL/GenBank/DDBJ whole genome shotgun (WGS) entry which is preliminary data.</text>
</comment>
<name>A0AAD5IKF3_ACENE</name>
<sequence>MKTKPVRRKEMQTQTQTKTKAEGDEDEDWYPNSIVIGAMDWVSSSVARRRGGSGSNHWRDEGRVNLARGGQMRGGSRRPNEG</sequence>
<evidence type="ECO:0000313" key="3">
    <source>
        <dbReference type="Proteomes" id="UP001064489"/>
    </source>
</evidence>